<feature type="compositionally biased region" description="Low complexity" evidence="12">
    <location>
        <begin position="599"/>
        <end position="616"/>
    </location>
</feature>
<dbReference type="PANTHER" id="PTHR47788">
    <property type="entry name" value="POLYA POLYMERASE"/>
    <property type="match status" value="1"/>
</dbReference>
<dbReference type="GO" id="GO:0008033">
    <property type="term" value="P:tRNA processing"/>
    <property type="evidence" value="ECO:0007669"/>
    <property type="project" value="UniProtKB-KW"/>
</dbReference>
<dbReference type="GO" id="GO:0046872">
    <property type="term" value="F:metal ion binding"/>
    <property type="evidence" value="ECO:0007669"/>
    <property type="project" value="UniProtKB-KW"/>
</dbReference>
<evidence type="ECO:0000256" key="6">
    <source>
        <dbReference type="ARBA" id="ARBA00022695"/>
    </source>
</evidence>
<dbReference type="GO" id="GO:0000049">
    <property type="term" value="F:tRNA binding"/>
    <property type="evidence" value="ECO:0007669"/>
    <property type="project" value="UniProtKB-KW"/>
</dbReference>
<keyword evidence="5" id="KW-0819">tRNA processing</keyword>
<comment type="cofactor">
    <cofactor evidence="1">
        <name>Mg(2+)</name>
        <dbReference type="ChEBI" id="CHEBI:18420"/>
    </cofactor>
</comment>
<evidence type="ECO:0000256" key="11">
    <source>
        <dbReference type="RuleBase" id="RU003953"/>
    </source>
</evidence>
<protein>
    <submittedName>
        <fullName evidence="14">CCA tRNA nucleotidyltransferase</fullName>
    </submittedName>
</protein>
<evidence type="ECO:0000256" key="4">
    <source>
        <dbReference type="ARBA" id="ARBA00022679"/>
    </source>
</evidence>
<feature type="compositionally biased region" description="Acidic residues" evidence="12">
    <location>
        <begin position="485"/>
        <end position="509"/>
    </location>
</feature>
<feature type="compositionally biased region" description="Acidic residues" evidence="12">
    <location>
        <begin position="449"/>
        <end position="475"/>
    </location>
</feature>
<dbReference type="EMBL" id="CP121196">
    <property type="protein sequence ID" value="XBH16262.1"/>
    <property type="molecule type" value="Genomic_DNA"/>
</dbReference>
<accession>A0AAU7DGJ6</accession>
<name>A0AAU7DGJ6_9BACT</name>
<evidence type="ECO:0000313" key="14">
    <source>
        <dbReference type="EMBL" id="XBH16262.1"/>
    </source>
</evidence>
<dbReference type="SUPFAM" id="SSF81891">
    <property type="entry name" value="Poly A polymerase C-terminal region-like"/>
    <property type="match status" value="1"/>
</dbReference>
<evidence type="ECO:0000256" key="8">
    <source>
        <dbReference type="ARBA" id="ARBA00022741"/>
    </source>
</evidence>
<dbReference type="PANTHER" id="PTHR47788:SF1">
    <property type="entry name" value="A-ADDING TRNA NUCLEOTIDYLTRANSFERASE"/>
    <property type="match status" value="1"/>
</dbReference>
<dbReference type="GO" id="GO:0016779">
    <property type="term" value="F:nucleotidyltransferase activity"/>
    <property type="evidence" value="ECO:0007669"/>
    <property type="project" value="UniProtKB-KW"/>
</dbReference>
<feature type="compositionally biased region" description="Pro residues" evidence="12">
    <location>
        <begin position="586"/>
        <end position="598"/>
    </location>
</feature>
<evidence type="ECO:0000256" key="10">
    <source>
        <dbReference type="ARBA" id="ARBA00022884"/>
    </source>
</evidence>
<keyword evidence="7" id="KW-0479">Metal-binding</keyword>
<comment type="similarity">
    <text evidence="2 11">Belongs to the tRNA nucleotidyltransferase/poly(A) polymerase family.</text>
</comment>
<dbReference type="AlphaFoldDB" id="A0AAU7DGJ6"/>
<feature type="compositionally biased region" description="Low complexity" evidence="12">
    <location>
        <begin position="573"/>
        <end position="585"/>
    </location>
</feature>
<feature type="compositionally biased region" description="Basic and acidic residues" evidence="12">
    <location>
        <begin position="561"/>
        <end position="572"/>
    </location>
</feature>
<feature type="domain" description="Poly A polymerase head" evidence="13">
    <location>
        <begin position="34"/>
        <end position="160"/>
    </location>
</feature>
<dbReference type="GO" id="GO:0000166">
    <property type="term" value="F:nucleotide binding"/>
    <property type="evidence" value="ECO:0007669"/>
    <property type="project" value="UniProtKB-KW"/>
</dbReference>
<dbReference type="Gene3D" id="1.10.3090.10">
    <property type="entry name" value="cca-adding enzyme, domain 2"/>
    <property type="match status" value="1"/>
</dbReference>
<evidence type="ECO:0000256" key="2">
    <source>
        <dbReference type="ARBA" id="ARBA00007265"/>
    </source>
</evidence>
<organism evidence="14">
    <name type="scientific">Telmatobacter sp. DSM 110680</name>
    <dbReference type="NCBI Taxonomy" id="3036704"/>
    <lineage>
        <taxon>Bacteria</taxon>
        <taxon>Pseudomonadati</taxon>
        <taxon>Acidobacteriota</taxon>
        <taxon>Terriglobia</taxon>
        <taxon>Terriglobales</taxon>
        <taxon>Acidobacteriaceae</taxon>
        <taxon>Telmatobacter</taxon>
    </lineage>
</organism>
<feature type="compositionally biased region" description="Low complexity" evidence="12">
    <location>
        <begin position="517"/>
        <end position="527"/>
    </location>
</feature>
<evidence type="ECO:0000256" key="3">
    <source>
        <dbReference type="ARBA" id="ARBA00022555"/>
    </source>
</evidence>
<dbReference type="Gene3D" id="3.30.460.10">
    <property type="entry name" value="Beta Polymerase, domain 2"/>
    <property type="match status" value="1"/>
</dbReference>
<reference evidence="14" key="1">
    <citation type="submission" date="2023-03" db="EMBL/GenBank/DDBJ databases">
        <title>Edaphobacter sp.</title>
        <authorList>
            <person name="Huber K.J."/>
            <person name="Papendorf J."/>
            <person name="Pilke C."/>
            <person name="Bunk B."/>
            <person name="Sproeer C."/>
            <person name="Pester M."/>
        </authorList>
    </citation>
    <scope>NUCLEOTIDE SEQUENCE</scope>
    <source>
        <strain evidence="14">DSM 110680</strain>
    </source>
</reference>
<evidence type="ECO:0000256" key="7">
    <source>
        <dbReference type="ARBA" id="ARBA00022723"/>
    </source>
</evidence>
<feature type="region of interest" description="Disordered" evidence="12">
    <location>
        <begin position="417"/>
        <end position="661"/>
    </location>
</feature>
<proteinExistence type="inferred from homology"/>
<sequence length="661" mass="72488">MPDYIYLLENRLSADQQNALRQLREVAREAGILLFLTGDAVRDLTSGHAVRDIEVAVQGNALKLKKAIEKVGAKTWGEDEASHALYLCFPGTVRVDLVSTHRRDYAKPGKPVFHLSSIQDDLRRRDFTVNAMAISLNEGSFGLLMDPMNGAADIEARTLRLVSNYGFLEEPAFLIRATRYIARLSWDLDPRTQQRYENAKAENVIEHLSAHDHSFELEQIGHEDEGLKVLRALEAEGWMNVLFPSWTAAKADEEKLNALHDLRAQLQMQGVHPDMSAGQMQLLTAKMSPKDLSALKKQMLRQGFVEEWNSLDSLASGFAKVLLSKANATPSLAYKLFTTHDPEAVLWLGFTSKDSAVKAKYELFLKTWPEARQRTPYAQMQEMRITPDLATYKDIVHQIFLQLIDGGLNTPEEIKAFLEPHSPPAPPPQITIKRTRAKRNVEKVKEKSFDDDEDEEGGDEDDLDDIGGGDDEEIDLGLNLPKGDDLDEEIVDEEEPESDEVDSDDEDEEPVRKGRGKQPAPAKPGKAASHKNEVPVGKTAVKPEATAKATSAGKVTPPAKGKPEPPKAEKGKVAAPAPAAKKAAPPAKPAHPVKPVPTKPVAKTPAKPAVKAAQVKSHAKPAHKAVAAKKPAPVAKAKPHTPAKSSKPAAKKPVHKAGKKH</sequence>
<feature type="compositionally biased region" description="Basic and acidic residues" evidence="12">
    <location>
        <begin position="439"/>
        <end position="448"/>
    </location>
</feature>
<evidence type="ECO:0000256" key="1">
    <source>
        <dbReference type="ARBA" id="ARBA00001946"/>
    </source>
</evidence>
<dbReference type="InterPro" id="IPR052390">
    <property type="entry name" value="tRNA_nt/polyA_polymerase"/>
</dbReference>
<dbReference type="InterPro" id="IPR002646">
    <property type="entry name" value="PolA_pol_head_dom"/>
</dbReference>
<evidence type="ECO:0000256" key="5">
    <source>
        <dbReference type="ARBA" id="ARBA00022694"/>
    </source>
</evidence>
<evidence type="ECO:0000256" key="9">
    <source>
        <dbReference type="ARBA" id="ARBA00022842"/>
    </source>
</evidence>
<evidence type="ECO:0000256" key="12">
    <source>
        <dbReference type="SAM" id="MobiDB-lite"/>
    </source>
</evidence>
<keyword evidence="4 11" id="KW-0808">Transferase</keyword>
<feature type="compositionally biased region" description="Basic residues" evidence="12">
    <location>
        <begin position="649"/>
        <end position="661"/>
    </location>
</feature>
<keyword evidence="3" id="KW-0820">tRNA-binding</keyword>
<keyword evidence="8" id="KW-0547">Nucleotide-binding</keyword>
<gene>
    <name evidence="14" type="ORF">P8935_17005</name>
</gene>
<feature type="compositionally biased region" description="Basic residues" evidence="12">
    <location>
        <begin position="617"/>
        <end position="627"/>
    </location>
</feature>
<evidence type="ECO:0000259" key="13">
    <source>
        <dbReference type="Pfam" id="PF01743"/>
    </source>
</evidence>
<dbReference type="Pfam" id="PF01743">
    <property type="entry name" value="PolyA_pol"/>
    <property type="match status" value="1"/>
</dbReference>
<dbReference type="InterPro" id="IPR043519">
    <property type="entry name" value="NT_sf"/>
</dbReference>
<keyword evidence="10 11" id="KW-0694">RNA-binding</keyword>
<dbReference type="SUPFAM" id="SSF81301">
    <property type="entry name" value="Nucleotidyltransferase"/>
    <property type="match status" value="1"/>
</dbReference>
<keyword evidence="6" id="KW-0548">Nucleotidyltransferase</keyword>
<keyword evidence="9" id="KW-0460">Magnesium</keyword>
<feature type="compositionally biased region" description="Low complexity" evidence="12">
    <location>
        <begin position="628"/>
        <end position="648"/>
    </location>
</feature>
<dbReference type="RefSeq" id="WP_348261488.1">
    <property type="nucleotide sequence ID" value="NZ_CP121196.1"/>
</dbReference>